<reference evidence="2 3" key="1">
    <citation type="journal article" date="2009" name="Stand. Genomic Sci.">
        <title>Complete genome sequence of Halorhabdus utahensis type strain (AX-2).</title>
        <authorList>
            <person name="Anderson I."/>
            <person name="Tindall B.J."/>
            <person name="Pomrenke H."/>
            <person name="Goker M."/>
            <person name="Lapidus A."/>
            <person name="Nolan M."/>
            <person name="Copeland A."/>
            <person name="Glavina Del Rio T."/>
            <person name="Chen F."/>
            <person name="Tice H."/>
            <person name="Cheng J.F."/>
            <person name="Lucas S."/>
            <person name="Chertkov O."/>
            <person name="Bruce D."/>
            <person name="Brettin T."/>
            <person name="Detter J.C."/>
            <person name="Han C."/>
            <person name="Goodwin L."/>
            <person name="Land M."/>
            <person name="Hauser L."/>
            <person name="Chang Y.J."/>
            <person name="Jeffries C.D."/>
            <person name="Pitluck S."/>
            <person name="Pati A."/>
            <person name="Mavromatis K."/>
            <person name="Ivanova N."/>
            <person name="Ovchinnikova G."/>
            <person name="Chen A."/>
            <person name="Palaniappan K."/>
            <person name="Chain P."/>
            <person name="Rohde M."/>
            <person name="Bristow J."/>
            <person name="Eisen J.A."/>
            <person name="Markowitz V."/>
            <person name="Hugenholtz P."/>
            <person name="Kyrpides N.C."/>
            <person name="Klenk H.P."/>
        </authorList>
    </citation>
    <scope>NUCLEOTIDE SEQUENCE [LARGE SCALE GENOMIC DNA]</scope>
    <source>
        <strain evidence="3">DSM 12940 / JCM 11049 / AX-2</strain>
    </source>
</reference>
<dbReference type="EMBL" id="CP001687">
    <property type="protein sequence ID" value="ACV13023.1"/>
    <property type="molecule type" value="Genomic_DNA"/>
</dbReference>
<evidence type="ECO:0000313" key="2">
    <source>
        <dbReference type="EMBL" id="ACV13023.1"/>
    </source>
</evidence>
<dbReference type="STRING" id="519442.Huta_2862"/>
<keyword evidence="1" id="KW-0812">Transmembrane</keyword>
<dbReference type="KEGG" id="hut:Huta_2862"/>
<keyword evidence="1" id="KW-1133">Transmembrane helix</keyword>
<proteinExistence type="predicted"/>
<dbReference type="InterPro" id="IPR055690">
    <property type="entry name" value="DUF7266"/>
</dbReference>
<feature type="transmembrane region" description="Helical" evidence="1">
    <location>
        <begin position="28"/>
        <end position="52"/>
    </location>
</feature>
<organism evidence="2 3">
    <name type="scientific">Halorhabdus utahensis (strain DSM 12940 / JCM 11049 / AX-2)</name>
    <dbReference type="NCBI Taxonomy" id="519442"/>
    <lineage>
        <taxon>Archaea</taxon>
        <taxon>Methanobacteriati</taxon>
        <taxon>Methanobacteriota</taxon>
        <taxon>Stenosarchaea group</taxon>
        <taxon>Halobacteria</taxon>
        <taxon>Halobacteriales</taxon>
        <taxon>Haloarculaceae</taxon>
        <taxon>Halorhabdus</taxon>
    </lineage>
</organism>
<dbReference type="eggNOG" id="arCOG03926">
    <property type="taxonomic scope" value="Archaea"/>
</dbReference>
<dbReference type="OrthoDB" id="226715at2157"/>
<name>C7NRR8_HALUD</name>
<keyword evidence="1" id="KW-0472">Membrane</keyword>
<evidence type="ECO:0000256" key="1">
    <source>
        <dbReference type="SAM" id="Phobius"/>
    </source>
</evidence>
<dbReference type="Proteomes" id="UP000002071">
    <property type="component" value="Chromosome"/>
</dbReference>
<sequence length="166" mass="17876">MRDWRVLVALTGRSRSFARDTRGVSVAITHGLTIAITGVLLIGLLSASGTLLETQEERISHDQLSEINGDVMSHINTVDRLAATGQNVSMTLTLDYPDRIIDSHNYRIELRTDGSGQGVLEVSVSRLDQSVTRKIDTDADIVPGRVTGSNVTVSLCDESITLGGCP</sequence>
<dbReference type="GeneID" id="8385171"/>
<dbReference type="AlphaFoldDB" id="C7NRR8"/>
<dbReference type="Pfam" id="PF23928">
    <property type="entry name" value="DUF7266"/>
    <property type="match status" value="1"/>
</dbReference>
<dbReference type="HOGENOM" id="CLU_1811408_0_0_2"/>
<dbReference type="RefSeq" id="WP_015790585.1">
    <property type="nucleotide sequence ID" value="NC_013158.1"/>
</dbReference>
<accession>C7NRR8</accession>
<gene>
    <name evidence="2" type="ordered locus">Huta_2862</name>
</gene>
<evidence type="ECO:0000313" key="3">
    <source>
        <dbReference type="Proteomes" id="UP000002071"/>
    </source>
</evidence>
<protein>
    <submittedName>
        <fullName evidence="2">Uncharacterized protein</fullName>
    </submittedName>
</protein>
<keyword evidence="3" id="KW-1185">Reference proteome</keyword>